<dbReference type="PROSITE" id="PS00189">
    <property type="entry name" value="LIPOYL"/>
    <property type="match status" value="2"/>
</dbReference>
<dbReference type="SUPFAM" id="SSF52777">
    <property type="entry name" value="CoA-dependent acyltransferases"/>
    <property type="match status" value="1"/>
</dbReference>
<evidence type="ECO:0000313" key="13">
    <source>
        <dbReference type="Proteomes" id="UP000005555"/>
    </source>
</evidence>
<evidence type="ECO:0000256" key="3">
    <source>
        <dbReference type="ARBA" id="ARBA00022679"/>
    </source>
</evidence>
<evidence type="ECO:0000256" key="9">
    <source>
        <dbReference type="RuleBase" id="RU361137"/>
    </source>
</evidence>
<dbReference type="AlphaFoldDB" id="Q1YTD3"/>
<evidence type="ECO:0000313" key="12">
    <source>
        <dbReference type="EMBL" id="EAS47554.1"/>
    </source>
</evidence>
<feature type="domain" description="Lipoyl-binding" evidence="10">
    <location>
        <begin position="14"/>
        <end position="88"/>
    </location>
</feature>
<dbReference type="PANTHER" id="PTHR43178">
    <property type="entry name" value="DIHYDROLIPOAMIDE ACETYLTRANSFERASE COMPONENT OF PYRUVATE DEHYDROGENASE COMPLEX"/>
    <property type="match status" value="1"/>
</dbReference>
<organism evidence="12 13">
    <name type="scientific">gamma proteobacterium HTCC2207</name>
    <dbReference type="NCBI Taxonomy" id="314287"/>
    <lineage>
        <taxon>Bacteria</taxon>
        <taxon>Pseudomonadati</taxon>
        <taxon>Pseudomonadota</taxon>
        <taxon>Gammaproteobacteria</taxon>
        <taxon>Cellvibrionales</taxon>
        <taxon>Porticoccaceae</taxon>
        <taxon>SAR92 clade</taxon>
    </lineage>
</organism>
<keyword evidence="13" id="KW-1185">Reference proteome</keyword>
<dbReference type="CDD" id="cd06849">
    <property type="entry name" value="lipoyl_domain"/>
    <property type="match status" value="2"/>
</dbReference>
<dbReference type="GO" id="GO:0006086">
    <property type="term" value="P:pyruvate decarboxylation to acetyl-CoA"/>
    <property type="evidence" value="ECO:0007669"/>
    <property type="project" value="UniProtKB-UniRule"/>
</dbReference>
<dbReference type="SUPFAM" id="SSF51230">
    <property type="entry name" value="Single hybrid motif"/>
    <property type="match status" value="2"/>
</dbReference>
<comment type="caution">
    <text evidence="12">The sequence shown here is derived from an EMBL/GenBank/DDBJ whole genome shotgun (WGS) entry which is preliminary data.</text>
</comment>
<dbReference type="NCBIfam" id="TIGR01348">
    <property type="entry name" value="PDHac_trf_long"/>
    <property type="match status" value="1"/>
</dbReference>
<dbReference type="Gene3D" id="2.40.50.100">
    <property type="match status" value="2"/>
</dbReference>
<accession>Q1YTD3</accession>
<gene>
    <name evidence="12" type="ORF">GB2207_02082</name>
</gene>
<dbReference type="GO" id="GO:0005737">
    <property type="term" value="C:cytoplasm"/>
    <property type="evidence" value="ECO:0007669"/>
    <property type="project" value="TreeGrafter"/>
</dbReference>
<evidence type="ECO:0000256" key="7">
    <source>
        <dbReference type="ARBA" id="ARBA00025211"/>
    </source>
</evidence>
<dbReference type="EMBL" id="AAPI01000002">
    <property type="protein sequence ID" value="EAS47554.1"/>
    <property type="molecule type" value="Genomic_DNA"/>
</dbReference>
<dbReference type="InterPro" id="IPR003016">
    <property type="entry name" value="2-oxoA_DH_lipoyl-BS"/>
</dbReference>
<dbReference type="SUPFAM" id="SSF47005">
    <property type="entry name" value="Peripheral subunit-binding domain of 2-oxo acid dehydrogenase complex"/>
    <property type="match status" value="1"/>
</dbReference>
<dbReference type="FunFam" id="3.30.559.10:FF:000004">
    <property type="entry name" value="Acetyltransferase component of pyruvate dehydrogenase complex"/>
    <property type="match status" value="1"/>
</dbReference>
<evidence type="ECO:0000259" key="10">
    <source>
        <dbReference type="PROSITE" id="PS50968"/>
    </source>
</evidence>
<dbReference type="eggNOG" id="COG0508">
    <property type="taxonomic scope" value="Bacteria"/>
</dbReference>
<dbReference type="PANTHER" id="PTHR43178:SF2">
    <property type="entry name" value="DIHYDROLIPOYLLYSINE-RESIDUE ACETYLTRANSFERASE COMPONENT OF PYRUVATE DEHYDROGENASE COMPLEX"/>
    <property type="match status" value="1"/>
</dbReference>
<evidence type="ECO:0000256" key="6">
    <source>
        <dbReference type="ARBA" id="ARBA00023315"/>
    </source>
</evidence>
<dbReference type="GO" id="GO:0031405">
    <property type="term" value="F:lipoic acid binding"/>
    <property type="evidence" value="ECO:0007669"/>
    <property type="project" value="TreeGrafter"/>
</dbReference>
<protein>
    <recommendedName>
        <fullName evidence="9">Acetyltransferase component of pyruvate dehydrogenase complex</fullName>
        <ecNumber evidence="9">2.3.1.12</ecNumber>
    </recommendedName>
</protein>
<dbReference type="Proteomes" id="UP000005555">
    <property type="component" value="Unassembled WGS sequence"/>
</dbReference>
<proteinExistence type="inferred from homology"/>
<dbReference type="InterPro" id="IPR011053">
    <property type="entry name" value="Single_hybrid_motif"/>
</dbReference>
<dbReference type="STRING" id="314287.GB2207_02082"/>
<dbReference type="PROSITE" id="PS50968">
    <property type="entry name" value="BIOTINYL_LIPOYL"/>
    <property type="match status" value="2"/>
</dbReference>
<sequence length="579" mass="60094">MIAENTNKGINVTIQTIVVPDLGGAETVEVIELGLNPGDSIEVEDALLVLESDKATMDIPSPAAGALVKYLVAEGATVRVGDAIAEIDVADEATAETEAEPEEVEQVTNEPLVEAAVATEQAQEQAPQVAAASSAEQMILVPDIGSDDKVELIEVCIAVGDEVNEGDTLIVLESDKATMDVPSTHSGKVLEIVVAEGAKLGTGDAVALFEVAGDAPAPVVAKPVTDKPVADKPVAPAAAPVAAPIEAAADAIQSAPGQPAQPAAVAAAEPALSSDAAQVYAGPAVRLIARELGVALTEVSGTGPRGRILKDDVSNYVKQVIKNKDAPAAAATGGSGIPVVPAVDFSQFGQIEELPMSKIQKLTAANMQRNWLNVPHVTQFDDADITDLEAFRKGLKAEGEKRGVRVTPVAFLIKAIGAALEANPEFNRSLAADGQNLIQKHYCHVGMAVDTPRGLVVPVIRDVNEKGIWDISAEISLLAGKARDGKLKPAEMQGGCFTLSSLGAIGGNGFTPIVNAPEVGILGVSKSQMKPVWDGAEFVPRLLLPMALSYDHRAINGGDAGRFMTHLVKLLSDIRYLAL</sequence>
<evidence type="ECO:0000256" key="2">
    <source>
        <dbReference type="ARBA" id="ARBA00011484"/>
    </source>
</evidence>
<dbReference type="InterPro" id="IPR050743">
    <property type="entry name" value="2-oxoacid_DH_E2_comp"/>
</dbReference>
<dbReference type="Pfam" id="PF02817">
    <property type="entry name" value="E3_binding"/>
    <property type="match status" value="1"/>
</dbReference>
<dbReference type="HOGENOM" id="CLU_016733_10_0_6"/>
<keyword evidence="6 9" id="KW-0012">Acyltransferase</keyword>
<evidence type="ECO:0000256" key="4">
    <source>
        <dbReference type="ARBA" id="ARBA00022737"/>
    </source>
</evidence>
<dbReference type="InterPro" id="IPR001078">
    <property type="entry name" value="2-oxoacid_DH_actylTfrase"/>
</dbReference>
<evidence type="ECO:0000256" key="1">
    <source>
        <dbReference type="ARBA" id="ARBA00007317"/>
    </source>
</evidence>
<comment type="function">
    <text evidence="7">The pyruvate dehydrogenase complex catalyzes the overall conversion of pyruvate to acetyl-CoA and CO(2). It contains multiple copies of three enzymatic components: pyruvate dehydrogenase (E1), dihydrolipoamide acetyltransferase (E2) and lipoamide dehydrogenase (E3).</text>
</comment>
<evidence type="ECO:0000259" key="11">
    <source>
        <dbReference type="PROSITE" id="PS51826"/>
    </source>
</evidence>
<comment type="catalytic activity">
    <reaction evidence="8 9">
        <text>N(6)-[(R)-dihydrolipoyl]-L-lysyl-[protein] + acetyl-CoA = N(6)-[(R)-S(8)-acetyldihydrolipoyl]-L-lysyl-[protein] + CoA</text>
        <dbReference type="Rhea" id="RHEA:17017"/>
        <dbReference type="Rhea" id="RHEA-COMP:10475"/>
        <dbReference type="Rhea" id="RHEA-COMP:10478"/>
        <dbReference type="ChEBI" id="CHEBI:57287"/>
        <dbReference type="ChEBI" id="CHEBI:57288"/>
        <dbReference type="ChEBI" id="CHEBI:83100"/>
        <dbReference type="ChEBI" id="CHEBI:83111"/>
        <dbReference type="EC" id="2.3.1.12"/>
    </reaction>
</comment>
<comment type="subunit">
    <text evidence="2 9">Forms a 24-polypeptide structural core with octahedral symmetry.</text>
</comment>
<dbReference type="GO" id="GO:0045254">
    <property type="term" value="C:pyruvate dehydrogenase complex"/>
    <property type="evidence" value="ECO:0007669"/>
    <property type="project" value="UniProtKB-UniRule"/>
</dbReference>
<dbReference type="InterPro" id="IPR006256">
    <property type="entry name" value="AcTrfase_Pyrv_DH_cplx"/>
</dbReference>
<name>Q1YTD3_9GAMM</name>
<dbReference type="Pfam" id="PF00198">
    <property type="entry name" value="2-oxoacid_dh"/>
    <property type="match status" value="1"/>
</dbReference>
<dbReference type="Pfam" id="PF00364">
    <property type="entry name" value="Biotin_lipoyl"/>
    <property type="match status" value="2"/>
</dbReference>
<dbReference type="Gene3D" id="3.30.559.10">
    <property type="entry name" value="Chloramphenicol acetyltransferase-like domain"/>
    <property type="match status" value="1"/>
</dbReference>
<feature type="domain" description="Peripheral subunit-binding (PSBD)" evidence="11">
    <location>
        <begin position="280"/>
        <end position="317"/>
    </location>
</feature>
<feature type="domain" description="Lipoyl-binding" evidence="10">
    <location>
        <begin position="136"/>
        <end position="210"/>
    </location>
</feature>
<dbReference type="GO" id="GO:0004742">
    <property type="term" value="F:dihydrolipoyllysine-residue acetyltransferase activity"/>
    <property type="evidence" value="ECO:0007669"/>
    <property type="project" value="UniProtKB-UniRule"/>
</dbReference>
<keyword evidence="12" id="KW-0670">Pyruvate</keyword>
<keyword evidence="5 9" id="KW-0450">Lipoyl</keyword>
<dbReference type="InterPro" id="IPR000089">
    <property type="entry name" value="Biotin_lipoyl"/>
</dbReference>
<comment type="similarity">
    <text evidence="1 9">Belongs to the 2-oxoacid dehydrogenase family.</text>
</comment>
<dbReference type="InterPro" id="IPR023213">
    <property type="entry name" value="CAT-like_dom_sf"/>
</dbReference>
<evidence type="ECO:0000256" key="8">
    <source>
        <dbReference type="ARBA" id="ARBA00048370"/>
    </source>
</evidence>
<dbReference type="PROSITE" id="PS51826">
    <property type="entry name" value="PSBD"/>
    <property type="match status" value="1"/>
</dbReference>
<keyword evidence="4" id="KW-0677">Repeat</keyword>
<evidence type="ECO:0000256" key="5">
    <source>
        <dbReference type="ARBA" id="ARBA00022823"/>
    </source>
</evidence>
<keyword evidence="3 9" id="KW-0808">Transferase</keyword>
<comment type="cofactor">
    <cofactor evidence="9">
        <name>(R)-lipoate</name>
        <dbReference type="ChEBI" id="CHEBI:83088"/>
    </cofactor>
    <text evidence="9">Binds 2 lipoyl cofactors covalently.</text>
</comment>
<dbReference type="EC" id="2.3.1.12" evidence="9"/>
<reference evidence="12 13" key="1">
    <citation type="submission" date="2006-03" db="EMBL/GenBank/DDBJ databases">
        <authorList>
            <person name="Giovannoni S.J."/>
            <person name="Cho J.-C."/>
            <person name="Ferriera S."/>
            <person name="Johnson J."/>
            <person name="Kravitz S."/>
            <person name="Halpern A."/>
            <person name="Remington K."/>
            <person name="Beeson K."/>
            <person name="Tran B."/>
            <person name="Rogers Y.-H."/>
            <person name="Friedman R."/>
            <person name="Venter J.C."/>
        </authorList>
    </citation>
    <scope>NUCLEOTIDE SEQUENCE [LARGE SCALE GENOMIC DNA]</scope>
    <source>
        <strain evidence="12 13">HTCC2207</strain>
    </source>
</reference>
<dbReference type="InterPro" id="IPR004167">
    <property type="entry name" value="PSBD"/>
</dbReference>
<dbReference type="InterPro" id="IPR036625">
    <property type="entry name" value="E3-bd_dom_sf"/>
</dbReference>
<dbReference type="Gene3D" id="4.10.320.10">
    <property type="entry name" value="E3-binding domain"/>
    <property type="match status" value="1"/>
</dbReference>